<gene>
    <name evidence="1" type="ORF">H3V42_00395</name>
</gene>
<proteinExistence type="predicted"/>
<protein>
    <submittedName>
        <fullName evidence="1">Uncharacterized protein</fullName>
    </submittedName>
</protein>
<dbReference type="AlphaFoldDB" id="A0A9X7U9C3"/>
<dbReference type="EMBL" id="CP060122">
    <property type="protein sequence ID" value="QNG46183.1"/>
    <property type="molecule type" value="Genomic_DNA"/>
</dbReference>
<name>A0A9X7U9C3_SPHYA</name>
<sequence>MVKIAAHHIAGTPEHRFSSMLHSNPDYTPTCAWPDDCMVQWGHGLVPAVPFFEAFPVGTFIRGEGETIGAAEQQAFEKYQRDLACDHVWGRERKGHSTYTNGAAFCRKCGGFRGSMFRPVIVLGHMRKPLSNWERDWLDSLENDHELNAHMDRKYPADAAGRRRSARLLRIRLNLFGAAAATGEAAA</sequence>
<accession>A0A9X7U9C3</accession>
<evidence type="ECO:0000313" key="2">
    <source>
        <dbReference type="Proteomes" id="UP000515377"/>
    </source>
</evidence>
<organism evidence="1 2">
    <name type="scientific">Sphingobium yanoikuyae</name>
    <name type="common">Sphingomonas yanoikuyae</name>
    <dbReference type="NCBI Taxonomy" id="13690"/>
    <lineage>
        <taxon>Bacteria</taxon>
        <taxon>Pseudomonadati</taxon>
        <taxon>Pseudomonadota</taxon>
        <taxon>Alphaproteobacteria</taxon>
        <taxon>Sphingomonadales</taxon>
        <taxon>Sphingomonadaceae</taxon>
        <taxon>Sphingobium</taxon>
    </lineage>
</organism>
<evidence type="ECO:0000313" key="1">
    <source>
        <dbReference type="EMBL" id="QNG46183.1"/>
    </source>
</evidence>
<dbReference type="Proteomes" id="UP000515377">
    <property type="component" value="Chromosome"/>
</dbReference>
<reference evidence="1 2" key="1">
    <citation type="submission" date="2020-07" db="EMBL/GenBank/DDBJ databases">
        <title>Whole genome sequence of Sphingobium yanoikuyae A3.</title>
        <authorList>
            <person name="Han S.-S."/>
        </authorList>
    </citation>
    <scope>NUCLEOTIDE SEQUENCE [LARGE SCALE GENOMIC DNA]</scope>
    <source>
        <strain evidence="1 2">A3</strain>
    </source>
</reference>